<evidence type="ECO:0000256" key="5">
    <source>
        <dbReference type="ARBA" id="ARBA00022857"/>
    </source>
</evidence>
<protein>
    <recommendedName>
        <fullName evidence="8">Flavin-containing monooxygenase</fullName>
        <ecNumber evidence="8">1.-.-.-</ecNumber>
    </recommendedName>
</protein>
<sequence length="420" mass="47530">MRVAVIGAGAAGLCALRHLTHQPRIQAVAFEQTKQLGGTWVYTENIGTDDLGLPVHSSMYANLRTNLPKEVMAFPDHPFPTGGSSFISHVDVLDYLKSYSQHFNLEQFIKFSTSVENVEPITREDASTVWKMVSREVVSGKEEHHEFDAVVVCNGHYSVPLIPKIKGLEGFKGQVMHSHNYRHPEDFSGKRVVLLGAASSGIDIGFDLAATAKEIVLCHKKPPLKSLLPSNVRQAPGIKEFTATDIILDNDEIITDVDVMLFCTGYHYTFPFLHPSCHPEIKDERIPLYKHIISPDHPTLSFIGIPKQICPFPEFNCQVQFVLAGLTGRVPIPNRDEMNVDIETDFNERISSGMAVRHAHHMGHRQWQYHQDLARLGQFDDLPLVFERMYFDVHSLRQTDLMTYKKYCFRVTGDESFERS</sequence>
<keyword evidence="5" id="KW-0521">NADP</keyword>
<dbReference type="OrthoDB" id="66881at2759"/>
<dbReference type="Proteomes" id="UP000014760">
    <property type="component" value="Unassembled WGS sequence"/>
</dbReference>
<dbReference type="InterPro" id="IPR036188">
    <property type="entry name" value="FAD/NAD-bd_sf"/>
</dbReference>
<dbReference type="InterPro" id="IPR000960">
    <property type="entry name" value="Flavin_mOase"/>
</dbReference>
<comment type="similarity">
    <text evidence="2 8">Belongs to the FMO family.</text>
</comment>
<dbReference type="GO" id="GO:0004499">
    <property type="term" value="F:N,N-dimethylaniline monooxygenase activity"/>
    <property type="evidence" value="ECO:0007669"/>
    <property type="project" value="InterPro"/>
</dbReference>
<evidence type="ECO:0000256" key="6">
    <source>
        <dbReference type="ARBA" id="ARBA00023002"/>
    </source>
</evidence>
<comment type="cofactor">
    <cofactor evidence="1 8">
        <name>FAD</name>
        <dbReference type="ChEBI" id="CHEBI:57692"/>
    </cofactor>
</comment>
<evidence type="ECO:0000256" key="8">
    <source>
        <dbReference type="RuleBase" id="RU361177"/>
    </source>
</evidence>
<keyword evidence="3 8" id="KW-0285">Flavoprotein</keyword>
<evidence type="ECO:0000313" key="10">
    <source>
        <dbReference type="EnsemblMetazoa" id="CapteP212147"/>
    </source>
</evidence>
<dbReference type="HOGENOM" id="CLU_006909_3_0_1"/>
<dbReference type="EnsemblMetazoa" id="CapteT212147">
    <property type="protein sequence ID" value="CapteP212147"/>
    <property type="gene ID" value="CapteG212147"/>
</dbReference>
<dbReference type="AlphaFoldDB" id="R7UJB3"/>
<proteinExistence type="inferred from homology"/>
<evidence type="ECO:0000256" key="3">
    <source>
        <dbReference type="ARBA" id="ARBA00022630"/>
    </source>
</evidence>
<evidence type="ECO:0000256" key="2">
    <source>
        <dbReference type="ARBA" id="ARBA00009183"/>
    </source>
</evidence>
<dbReference type="FunFam" id="3.50.50.60:FF:000138">
    <property type="entry name" value="Flavin-containing monooxygenase"/>
    <property type="match status" value="1"/>
</dbReference>
<keyword evidence="4 8" id="KW-0274">FAD</keyword>
<dbReference type="InterPro" id="IPR050346">
    <property type="entry name" value="FMO-like"/>
</dbReference>
<evidence type="ECO:0000256" key="4">
    <source>
        <dbReference type="ARBA" id="ARBA00022827"/>
    </source>
</evidence>
<dbReference type="Gene3D" id="3.50.50.60">
    <property type="entry name" value="FAD/NAD(P)-binding domain"/>
    <property type="match status" value="2"/>
</dbReference>
<name>R7UJB3_CAPTE</name>
<dbReference type="InterPro" id="IPR020946">
    <property type="entry name" value="Flavin_mOase-like"/>
</dbReference>
<keyword evidence="6 8" id="KW-0560">Oxidoreductase</keyword>
<dbReference type="EMBL" id="KB300908">
    <property type="protein sequence ID" value="ELU06178.1"/>
    <property type="molecule type" value="Genomic_DNA"/>
</dbReference>
<gene>
    <name evidence="9" type="ORF">CAPTEDRAFT_212147</name>
</gene>
<dbReference type="GO" id="GO:0050660">
    <property type="term" value="F:flavin adenine dinucleotide binding"/>
    <property type="evidence" value="ECO:0007669"/>
    <property type="project" value="InterPro"/>
</dbReference>
<dbReference type="GO" id="GO:0050661">
    <property type="term" value="F:NADP binding"/>
    <property type="evidence" value="ECO:0007669"/>
    <property type="project" value="InterPro"/>
</dbReference>
<reference evidence="9 11" key="2">
    <citation type="journal article" date="2013" name="Nature">
        <title>Insights into bilaterian evolution from three spiralian genomes.</title>
        <authorList>
            <person name="Simakov O."/>
            <person name="Marletaz F."/>
            <person name="Cho S.J."/>
            <person name="Edsinger-Gonzales E."/>
            <person name="Havlak P."/>
            <person name="Hellsten U."/>
            <person name="Kuo D.H."/>
            <person name="Larsson T."/>
            <person name="Lv J."/>
            <person name="Arendt D."/>
            <person name="Savage R."/>
            <person name="Osoegawa K."/>
            <person name="de Jong P."/>
            <person name="Grimwood J."/>
            <person name="Chapman J.A."/>
            <person name="Shapiro H."/>
            <person name="Aerts A."/>
            <person name="Otillar R.P."/>
            <person name="Terry A.Y."/>
            <person name="Boore J.L."/>
            <person name="Grigoriev I.V."/>
            <person name="Lindberg D.R."/>
            <person name="Seaver E.C."/>
            <person name="Weisblat D.A."/>
            <person name="Putnam N.H."/>
            <person name="Rokhsar D.S."/>
        </authorList>
    </citation>
    <scope>NUCLEOTIDE SEQUENCE</scope>
    <source>
        <strain evidence="9 11">I ESC-2004</strain>
    </source>
</reference>
<evidence type="ECO:0000256" key="7">
    <source>
        <dbReference type="ARBA" id="ARBA00023033"/>
    </source>
</evidence>
<dbReference type="EC" id="1.-.-.-" evidence="8"/>
<keyword evidence="11" id="KW-1185">Reference proteome</keyword>
<dbReference type="FunCoup" id="R7UJB3">
    <property type="interactions" value="263"/>
</dbReference>
<evidence type="ECO:0000313" key="9">
    <source>
        <dbReference type="EMBL" id="ELU06178.1"/>
    </source>
</evidence>
<dbReference type="Pfam" id="PF00743">
    <property type="entry name" value="FMO-like"/>
    <property type="match status" value="2"/>
</dbReference>
<evidence type="ECO:0000256" key="1">
    <source>
        <dbReference type="ARBA" id="ARBA00001974"/>
    </source>
</evidence>
<dbReference type="EMBL" id="AMQN01007539">
    <property type="status" value="NOT_ANNOTATED_CDS"/>
    <property type="molecule type" value="Genomic_DNA"/>
</dbReference>
<organism evidence="9">
    <name type="scientific">Capitella teleta</name>
    <name type="common">Polychaete worm</name>
    <dbReference type="NCBI Taxonomy" id="283909"/>
    <lineage>
        <taxon>Eukaryota</taxon>
        <taxon>Metazoa</taxon>
        <taxon>Spiralia</taxon>
        <taxon>Lophotrochozoa</taxon>
        <taxon>Annelida</taxon>
        <taxon>Polychaeta</taxon>
        <taxon>Sedentaria</taxon>
        <taxon>Scolecida</taxon>
        <taxon>Capitellidae</taxon>
        <taxon>Capitella</taxon>
    </lineage>
</organism>
<accession>R7UJB3</accession>
<dbReference type="PANTHER" id="PTHR23023">
    <property type="entry name" value="DIMETHYLANILINE MONOOXYGENASE"/>
    <property type="match status" value="1"/>
</dbReference>
<evidence type="ECO:0000313" key="11">
    <source>
        <dbReference type="Proteomes" id="UP000014760"/>
    </source>
</evidence>
<dbReference type="PIRSF" id="PIRSF000332">
    <property type="entry name" value="FMO"/>
    <property type="match status" value="1"/>
</dbReference>
<dbReference type="SUPFAM" id="SSF51905">
    <property type="entry name" value="FAD/NAD(P)-binding domain"/>
    <property type="match status" value="2"/>
</dbReference>
<dbReference type="PRINTS" id="PR00370">
    <property type="entry name" value="FMOXYGENASE"/>
</dbReference>
<keyword evidence="7 8" id="KW-0503">Monooxygenase</keyword>
<reference evidence="11" key="1">
    <citation type="submission" date="2012-12" db="EMBL/GenBank/DDBJ databases">
        <authorList>
            <person name="Hellsten U."/>
            <person name="Grimwood J."/>
            <person name="Chapman J.A."/>
            <person name="Shapiro H."/>
            <person name="Aerts A."/>
            <person name="Otillar R.P."/>
            <person name="Terry A.Y."/>
            <person name="Boore J.L."/>
            <person name="Simakov O."/>
            <person name="Marletaz F."/>
            <person name="Cho S.-J."/>
            <person name="Edsinger-Gonzales E."/>
            <person name="Havlak P."/>
            <person name="Kuo D.-H."/>
            <person name="Larsson T."/>
            <person name="Lv J."/>
            <person name="Arendt D."/>
            <person name="Savage R."/>
            <person name="Osoegawa K."/>
            <person name="de Jong P."/>
            <person name="Lindberg D.R."/>
            <person name="Seaver E.C."/>
            <person name="Weisblat D.A."/>
            <person name="Putnam N.H."/>
            <person name="Grigoriev I.V."/>
            <person name="Rokhsar D.S."/>
        </authorList>
    </citation>
    <scope>NUCLEOTIDE SEQUENCE</scope>
    <source>
        <strain evidence="11">I ESC-2004</strain>
    </source>
</reference>
<dbReference type="STRING" id="283909.R7UJB3"/>
<reference evidence="10" key="3">
    <citation type="submission" date="2015-06" db="UniProtKB">
        <authorList>
            <consortium name="EnsemblMetazoa"/>
        </authorList>
    </citation>
    <scope>IDENTIFICATION</scope>
</reference>
<dbReference type="OMA" id="CFEKQSD"/>